<dbReference type="SUPFAM" id="SSF54637">
    <property type="entry name" value="Thioesterase/thiol ester dehydrase-isomerase"/>
    <property type="match status" value="1"/>
</dbReference>
<evidence type="ECO:0000259" key="3">
    <source>
        <dbReference type="Pfam" id="PF03061"/>
    </source>
</evidence>
<comment type="similarity">
    <text evidence="1">Belongs to the thioesterase PaaI family.</text>
</comment>
<organism evidence="4 5">
    <name type="scientific">Paenibacillus rhizosphaerae</name>
    <dbReference type="NCBI Taxonomy" id="297318"/>
    <lineage>
        <taxon>Bacteria</taxon>
        <taxon>Bacillati</taxon>
        <taxon>Bacillota</taxon>
        <taxon>Bacilli</taxon>
        <taxon>Bacillales</taxon>
        <taxon>Paenibacillaceae</taxon>
        <taxon>Paenibacillus</taxon>
    </lineage>
</organism>
<evidence type="ECO:0000256" key="1">
    <source>
        <dbReference type="ARBA" id="ARBA00008324"/>
    </source>
</evidence>
<proteinExistence type="inferred from homology"/>
<dbReference type="InterPro" id="IPR006683">
    <property type="entry name" value="Thioestr_dom"/>
</dbReference>
<evidence type="ECO:0000313" key="4">
    <source>
        <dbReference type="EMBL" id="OMF58395.1"/>
    </source>
</evidence>
<dbReference type="Pfam" id="PF03061">
    <property type="entry name" value="4HBT"/>
    <property type="match status" value="1"/>
</dbReference>
<keyword evidence="2" id="KW-0378">Hydrolase</keyword>
<dbReference type="RefSeq" id="WP_076167968.1">
    <property type="nucleotide sequence ID" value="NZ_MRTP01000001.1"/>
</dbReference>
<dbReference type="CDD" id="cd03443">
    <property type="entry name" value="PaaI_thioesterase"/>
    <property type="match status" value="1"/>
</dbReference>
<evidence type="ECO:0000313" key="5">
    <source>
        <dbReference type="Proteomes" id="UP000187172"/>
    </source>
</evidence>
<dbReference type="GO" id="GO:0047617">
    <property type="term" value="F:fatty acyl-CoA hydrolase activity"/>
    <property type="evidence" value="ECO:0007669"/>
    <property type="project" value="InterPro"/>
</dbReference>
<dbReference type="InterPro" id="IPR029069">
    <property type="entry name" value="HotDog_dom_sf"/>
</dbReference>
<name>A0A1R1F2Y1_9BACL</name>
<dbReference type="STRING" id="297318.BK138_07695"/>
<accession>A0A1R1F2Y1</accession>
<dbReference type="Proteomes" id="UP000187172">
    <property type="component" value="Unassembled WGS sequence"/>
</dbReference>
<gene>
    <name evidence="4" type="ORF">BK138_07695</name>
</gene>
<comment type="caution">
    <text evidence="4">The sequence shown here is derived from an EMBL/GenBank/DDBJ whole genome shotgun (WGS) entry which is preliminary data.</text>
</comment>
<sequence>MNALEQMVARGQDSFWAYLGCELVSASKEEVVIALDAKQHHTNSMGIIHGGVLTSLMDQAMGMVATAAKNIDSCVTTDINVHFMNAMVPGRLTVTAKVLHEAGRSLVTEAKINDSEGTLACMATATFRVVNRK</sequence>
<feature type="domain" description="Thioesterase" evidence="3">
    <location>
        <begin position="45"/>
        <end position="121"/>
    </location>
</feature>
<reference evidence="4 5" key="1">
    <citation type="submission" date="2016-11" db="EMBL/GenBank/DDBJ databases">
        <title>Paenibacillus species isolates.</title>
        <authorList>
            <person name="Beno S.M."/>
        </authorList>
    </citation>
    <scope>NUCLEOTIDE SEQUENCE [LARGE SCALE GENOMIC DNA]</scope>
    <source>
        <strain evidence="4 5">FSL R5-0378</strain>
    </source>
</reference>
<evidence type="ECO:0000256" key="2">
    <source>
        <dbReference type="ARBA" id="ARBA00022801"/>
    </source>
</evidence>
<protein>
    <submittedName>
        <fullName evidence="4">Thioesterase</fullName>
    </submittedName>
</protein>
<dbReference type="InterPro" id="IPR039298">
    <property type="entry name" value="ACOT13"/>
</dbReference>
<dbReference type="AlphaFoldDB" id="A0A1R1F2Y1"/>
<dbReference type="EMBL" id="MRTP01000001">
    <property type="protein sequence ID" value="OMF58395.1"/>
    <property type="molecule type" value="Genomic_DNA"/>
</dbReference>
<dbReference type="InterPro" id="IPR003736">
    <property type="entry name" value="PAAI_dom"/>
</dbReference>
<dbReference type="NCBIfam" id="TIGR00369">
    <property type="entry name" value="unchar_dom_1"/>
    <property type="match status" value="1"/>
</dbReference>
<dbReference type="Gene3D" id="3.10.129.10">
    <property type="entry name" value="Hotdog Thioesterase"/>
    <property type="match status" value="1"/>
</dbReference>
<keyword evidence="5" id="KW-1185">Reference proteome</keyword>
<dbReference type="PANTHER" id="PTHR21660:SF1">
    <property type="entry name" value="ACYL-COENZYME A THIOESTERASE 13"/>
    <property type="match status" value="1"/>
</dbReference>
<dbReference type="PANTHER" id="PTHR21660">
    <property type="entry name" value="THIOESTERASE SUPERFAMILY MEMBER-RELATED"/>
    <property type="match status" value="1"/>
</dbReference>